<keyword evidence="2" id="KW-1185">Reference proteome</keyword>
<evidence type="ECO:0000313" key="2">
    <source>
        <dbReference type="Proteomes" id="UP001174909"/>
    </source>
</evidence>
<dbReference type="AlphaFoldDB" id="A0AA35TU19"/>
<evidence type="ECO:0000313" key="1">
    <source>
        <dbReference type="EMBL" id="CAI8053942.1"/>
    </source>
</evidence>
<dbReference type="EMBL" id="CASHTH010004131">
    <property type="protein sequence ID" value="CAI8053942.1"/>
    <property type="molecule type" value="Genomic_DNA"/>
</dbReference>
<feature type="non-terminal residue" evidence="1">
    <location>
        <position position="50"/>
    </location>
</feature>
<protein>
    <submittedName>
        <fullName evidence="1">Uncharacterized protein</fullName>
    </submittedName>
</protein>
<comment type="caution">
    <text evidence="1">The sequence shown here is derived from an EMBL/GenBank/DDBJ whole genome shotgun (WGS) entry which is preliminary data.</text>
</comment>
<sequence length="50" mass="5267">AVGTTYCNYRGLSNTVSAVTTLKAPSAAPNVTKIFATSYFITTIGSSWCM</sequence>
<gene>
    <name evidence="1" type="ORF">GBAR_LOCUS29488</name>
</gene>
<organism evidence="1 2">
    <name type="scientific">Geodia barretti</name>
    <name type="common">Barrett's horny sponge</name>
    <dbReference type="NCBI Taxonomy" id="519541"/>
    <lineage>
        <taxon>Eukaryota</taxon>
        <taxon>Metazoa</taxon>
        <taxon>Porifera</taxon>
        <taxon>Demospongiae</taxon>
        <taxon>Heteroscleromorpha</taxon>
        <taxon>Tetractinellida</taxon>
        <taxon>Astrophorina</taxon>
        <taxon>Geodiidae</taxon>
        <taxon>Geodia</taxon>
    </lineage>
</organism>
<proteinExistence type="predicted"/>
<name>A0AA35TU19_GEOBA</name>
<dbReference type="Proteomes" id="UP001174909">
    <property type="component" value="Unassembled WGS sequence"/>
</dbReference>
<accession>A0AA35TU19</accession>
<reference evidence="1" key="1">
    <citation type="submission" date="2023-03" db="EMBL/GenBank/DDBJ databases">
        <authorList>
            <person name="Steffen K."/>
            <person name="Cardenas P."/>
        </authorList>
    </citation>
    <scope>NUCLEOTIDE SEQUENCE</scope>
</reference>